<evidence type="ECO:0000313" key="1">
    <source>
        <dbReference type="EMBL" id="UUX91504.1"/>
    </source>
</evidence>
<reference evidence="1" key="1">
    <citation type="submission" date="2022-04" db="EMBL/GenBank/DDBJ databases">
        <title>Complete genome of Methanoplanus endosymbiosus DSM 3599.</title>
        <authorList>
            <person name="Chen S.-C."/>
            <person name="You Y.-T."/>
            <person name="Zhou Y.-Z."/>
            <person name="Lai M.-C."/>
        </authorList>
    </citation>
    <scope>NUCLEOTIDE SEQUENCE</scope>
    <source>
        <strain evidence="1">DSM 3599</strain>
    </source>
</reference>
<keyword evidence="2" id="KW-1185">Reference proteome</keyword>
<evidence type="ECO:0000313" key="2">
    <source>
        <dbReference type="Proteomes" id="UP001060368"/>
    </source>
</evidence>
<proteinExistence type="predicted"/>
<sequence>MKIKKSNLHKFCKDGSTRDDLVMDEPVSIEFIKYLSNFGEVKIREGMRMTPFSFDKPDFISIKGILGDDEIEMRVKKEFQRETSGYFDLLLFNYNDGTPDVNAMRGREAEIRAKIEE</sequence>
<dbReference type="RefSeq" id="WP_257741656.1">
    <property type="nucleotide sequence ID" value="NZ_CP096115.1"/>
</dbReference>
<dbReference type="EMBL" id="CP096115">
    <property type="protein sequence ID" value="UUX91504.1"/>
    <property type="molecule type" value="Genomic_DNA"/>
</dbReference>
<organism evidence="1 2">
    <name type="scientific">Methanoplanus endosymbiosus</name>
    <dbReference type="NCBI Taxonomy" id="33865"/>
    <lineage>
        <taxon>Archaea</taxon>
        <taxon>Methanobacteriati</taxon>
        <taxon>Methanobacteriota</taxon>
        <taxon>Stenosarchaea group</taxon>
        <taxon>Methanomicrobia</taxon>
        <taxon>Methanomicrobiales</taxon>
        <taxon>Methanomicrobiaceae</taxon>
        <taxon>Methanoplanus</taxon>
    </lineage>
</organism>
<protein>
    <submittedName>
        <fullName evidence="1">Uncharacterized protein</fullName>
    </submittedName>
</protein>
<dbReference type="AlphaFoldDB" id="A0A9E7PK66"/>
<dbReference type="Proteomes" id="UP001060368">
    <property type="component" value="Chromosome"/>
</dbReference>
<dbReference type="KEGG" id="mend:L6E24_08980"/>
<dbReference type="GeneID" id="74307832"/>
<accession>A0A9E7PK66</accession>
<name>A0A9E7PK66_9EURY</name>
<gene>
    <name evidence="1" type="ORF">L6E24_08980</name>
</gene>